<evidence type="ECO:0000313" key="7">
    <source>
        <dbReference type="EMBL" id="MDT2539056.1"/>
    </source>
</evidence>
<dbReference type="CDD" id="cd06267">
    <property type="entry name" value="PBP1_LacI_sugar_binding-like"/>
    <property type="match status" value="1"/>
</dbReference>
<dbReference type="EMBL" id="JARPXM010000013">
    <property type="protein sequence ID" value="MDT2539056.1"/>
    <property type="molecule type" value="Genomic_DNA"/>
</dbReference>
<keyword evidence="1" id="KW-0678">Repressor</keyword>
<dbReference type="AlphaFoldDB" id="A0AAW8SY31"/>
<dbReference type="Proteomes" id="UP001249240">
    <property type="component" value="Unassembled WGS sequence"/>
</dbReference>
<feature type="domain" description="HTH cro/C1-type" evidence="6">
    <location>
        <begin position="3"/>
        <end position="46"/>
    </location>
</feature>
<dbReference type="PROSITE" id="PS50943">
    <property type="entry name" value="HTH_CROC1"/>
    <property type="match status" value="1"/>
</dbReference>
<dbReference type="SMART" id="SM00354">
    <property type="entry name" value="HTH_LACI"/>
    <property type="match status" value="1"/>
</dbReference>
<dbReference type="Gene3D" id="1.10.260.40">
    <property type="entry name" value="lambda repressor-like DNA-binding domains"/>
    <property type="match status" value="1"/>
</dbReference>
<dbReference type="PANTHER" id="PTHR30146:SF148">
    <property type="entry name" value="HTH-TYPE TRANSCRIPTIONAL REPRESSOR PURR-RELATED"/>
    <property type="match status" value="1"/>
</dbReference>
<dbReference type="PROSITE" id="PS50932">
    <property type="entry name" value="HTH_LACI_2"/>
    <property type="match status" value="1"/>
</dbReference>
<sequence>MATIKDIAKMAGVSTATVSRIINGKGEAKKETIERVMKLVDELDYQPNRLAKSLSQGKSDLIGIMVPNLKNPFFGELVTCIEETATKYGLQILLCDTNDSREKVEYFLDAIADNYAFGAVICTLQVTEKDLEKLQNRGVHTVTVDRSYFNHAYSSVNINQLNGAFLATNHLIDAGARDILFVTGPDDDVLSIEREKGYRMALKSKKLAENHILYGDYSLESGFKLMKKAIREFAKIDGVYAANDLMAIGALRACLDLNISVPEEIKIIGNDNLMIDDYIEPKLTSISQKNEVVSELVIKELLALRNDNAKPKKQMLEPTLVIRKTT</sequence>
<dbReference type="Pfam" id="PF13377">
    <property type="entry name" value="Peripla_BP_3"/>
    <property type="match status" value="1"/>
</dbReference>
<dbReference type="InterPro" id="IPR010982">
    <property type="entry name" value="Lambda_DNA-bd_dom_sf"/>
</dbReference>
<evidence type="ECO:0000256" key="3">
    <source>
        <dbReference type="ARBA" id="ARBA00023125"/>
    </source>
</evidence>
<dbReference type="SUPFAM" id="SSF47413">
    <property type="entry name" value="lambda repressor-like DNA-binding domains"/>
    <property type="match status" value="1"/>
</dbReference>
<dbReference type="InterPro" id="IPR000843">
    <property type="entry name" value="HTH_LacI"/>
</dbReference>
<dbReference type="Pfam" id="PF00356">
    <property type="entry name" value="LacI"/>
    <property type="match status" value="1"/>
</dbReference>
<dbReference type="PROSITE" id="PS00356">
    <property type="entry name" value="HTH_LACI_1"/>
    <property type="match status" value="1"/>
</dbReference>
<organism evidence="7 8">
    <name type="scientific">Enterococcus raffinosus</name>
    <dbReference type="NCBI Taxonomy" id="71452"/>
    <lineage>
        <taxon>Bacteria</taxon>
        <taxon>Bacillati</taxon>
        <taxon>Bacillota</taxon>
        <taxon>Bacilli</taxon>
        <taxon>Lactobacillales</taxon>
        <taxon>Enterococcaceae</taxon>
        <taxon>Enterococcus</taxon>
    </lineage>
</organism>
<dbReference type="SUPFAM" id="SSF53822">
    <property type="entry name" value="Periplasmic binding protein-like I"/>
    <property type="match status" value="1"/>
</dbReference>
<gene>
    <name evidence="7" type="ORF">P7D78_13055</name>
</gene>
<dbReference type="PRINTS" id="PR00036">
    <property type="entry name" value="HTHLACI"/>
</dbReference>
<dbReference type="PANTHER" id="PTHR30146">
    <property type="entry name" value="LACI-RELATED TRANSCRIPTIONAL REPRESSOR"/>
    <property type="match status" value="1"/>
</dbReference>
<reference evidence="7" key="1">
    <citation type="submission" date="2023-03" db="EMBL/GenBank/DDBJ databases">
        <authorList>
            <person name="Shen W."/>
            <person name="Cai J."/>
        </authorList>
    </citation>
    <scope>NUCLEOTIDE SEQUENCE</scope>
    <source>
        <strain evidence="7">B646-2</strain>
    </source>
</reference>
<evidence type="ECO:0000313" key="8">
    <source>
        <dbReference type="Proteomes" id="UP001249240"/>
    </source>
</evidence>
<dbReference type="InterPro" id="IPR046335">
    <property type="entry name" value="LacI/GalR-like_sensor"/>
</dbReference>
<evidence type="ECO:0000259" key="5">
    <source>
        <dbReference type="PROSITE" id="PS50932"/>
    </source>
</evidence>
<keyword evidence="4" id="KW-0804">Transcription</keyword>
<evidence type="ECO:0000256" key="1">
    <source>
        <dbReference type="ARBA" id="ARBA00022491"/>
    </source>
</evidence>
<name>A0AAW8SY31_9ENTE</name>
<evidence type="ECO:0000256" key="4">
    <source>
        <dbReference type="ARBA" id="ARBA00023163"/>
    </source>
</evidence>
<dbReference type="InterPro" id="IPR028082">
    <property type="entry name" value="Peripla_BP_I"/>
</dbReference>
<evidence type="ECO:0000256" key="2">
    <source>
        <dbReference type="ARBA" id="ARBA00023015"/>
    </source>
</evidence>
<protein>
    <submittedName>
        <fullName evidence="7">LacI family DNA-binding transcriptional regulator</fullName>
    </submittedName>
</protein>
<keyword evidence="2" id="KW-0805">Transcription regulation</keyword>
<feature type="domain" description="HTH lacI-type" evidence="5">
    <location>
        <begin position="2"/>
        <end position="56"/>
    </location>
</feature>
<keyword evidence="3 7" id="KW-0238">DNA-binding</keyword>
<dbReference type="CDD" id="cd01392">
    <property type="entry name" value="HTH_LacI"/>
    <property type="match status" value="1"/>
</dbReference>
<comment type="caution">
    <text evidence="7">The sequence shown here is derived from an EMBL/GenBank/DDBJ whole genome shotgun (WGS) entry which is preliminary data.</text>
</comment>
<dbReference type="RefSeq" id="WP_010743514.1">
    <property type="nucleotide sequence ID" value="NZ_BAAAXM010000027.1"/>
</dbReference>
<dbReference type="GO" id="GO:0003700">
    <property type="term" value="F:DNA-binding transcription factor activity"/>
    <property type="evidence" value="ECO:0007669"/>
    <property type="project" value="TreeGrafter"/>
</dbReference>
<dbReference type="Gene3D" id="3.40.50.2300">
    <property type="match status" value="2"/>
</dbReference>
<dbReference type="GO" id="GO:0000976">
    <property type="term" value="F:transcription cis-regulatory region binding"/>
    <property type="evidence" value="ECO:0007669"/>
    <property type="project" value="TreeGrafter"/>
</dbReference>
<dbReference type="InterPro" id="IPR001387">
    <property type="entry name" value="Cro/C1-type_HTH"/>
</dbReference>
<accession>A0AAW8SY31</accession>
<proteinExistence type="predicted"/>
<evidence type="ECO:0000259" key="6">
    <source>
        <dbReference type="PROSITE" id="PS50943"/>
    </source>
</evidence>